<reference evidence="2 3" key="1">
    <citation type="submission" date="2016-03" db="EMBL/GenBank/DDBJ databases">
        <authorList>
            <person name="Ploux O."/>
        </authorList>
    </citation>
    <scope>NUCLEOTIDE SEQUENCE [LARGE SCALE GENOMIC DNA]</scope>
    <source>
        <strain evidence="2 3">UAMH 11012</strain>
    </source>
</reference>
<dbReference type="EMBL" id="FJOG01000063">
    <property type="protein sequence ID" value="CZR69003.1"/>
    <property type="molecule type" value="Genomic_DNA"/>
</dbReference>
<evidence type="ECO:0000256" key="1">
    <source>
        <dbReference type="SAM" id="SignalP"/>
    </source>
</evidence>
<keyword evidence="3" id="KW-1185">Reference proteome</keyword>
<evidence type="ECO:0000313" key="3">
    <source>
        <dbReference type="Proteomes" id="UP000184330"/>
    </source>
</evidence>
<sequence length="195" mass="20858">MYSLQTVSFLACFTASTSAHGTLLDGHTCQNLYVTIWGGSPPQTYVTNKYTLATPSASIPNTISAVTSDAIPPFAPPSTRVVLSPTTAIPISTPSACTESIFANFFMGTYQSSSEYVACGSWDKCYNAYPWFLNQANSMAFVGQTFSCALYAGPGCTGDVADIDNMQTAMINDFSKVVTLGFNNTMQSWACQFPA</sequence>
<feature type="signal peptide" evidence="1">
    <location>
        <begin position="1"/>
        <end position="19"/>
    </location>
</feature>
<evidence type="ECO:0000313" key="2">
    <source>
        <dbReference type="EMBL" id="CZR69003.1"/>
    </source>
</evidence>
<name>A0A1L7XVD7_9HELO</name>
<proteinExistence type="predicted"/>
<protein>
    <submittedName>
        <fullName evidence="2">Uncharacterized protein</fullName>
    </submittedName>
</protein>
<dbReference type="Proteomes" id="UP000184330">
    <property type="component" value="Unassembled WGS sequence"/>
</dbReference>
<accession>A0A1L7XVD7</accession>
<feature type="chain" id="PRO_5012295700" evidence="1">
    <location>
        <begin position="20"/>
        <end position="195"/>
    </location>
</feature>
<keyword evidence="1" id="KW-0732">Signal</keyword>
<organism evidence="2 3">
    <name type="scientific">Phialocephala subalpina</name>
    <dbReference type="NCBI Taxonomy" id="576137"/>
    <lineage>
        <taxon>Eukaryota</taxon>
        <taxon>Fungi</taxon>
        <taxon>Dikarya</taxon>
        <taxon>Ascomycota</taxon>
        <taxon>Pezizomycotina</taxon>
        <taxon>Leotiomycetes</taxon>
        <taxon>Helotiales</taxon>
        <taxon>Mollisiaceae</taxon>
        <taxon>Phialocephala</taxon>
        <taxon>Phialocephala fortinii species complex</taxon>
    </lineage>
</organism>
<dbReference type="AlphaFoldDB" id="A0A1L7XVD7"/>
<gene>
    <name evidence="2" type="ORF">PAC_18904</name>
</gene>